<gene>
    <name evidence="3" type="ORF">M404DRAFT_21087</name>
</gene>
<proteinExistence type="predicted"/>
<name>A0A0C3PPN3_PISTI</name>
<keyword evidence="1" id="KW-0175">Coiled coil</keyword>
<protein>
    <submittedName>
        <fullName evidence="3">Uncharacterized protein</fullName>
    </submittedName>
</protein>
<evidence type="ECO:0000313" key="4">
    <source>
        <dbReference type="Proteomes" id="UP000054217"/>
    </source>
</evidence>
<dbReference type="EMBL" id="KN831951">
    <property type="protein sequence ID" value="KIO10891.1"/>
    <property type="molecule type" value="Genomic_DNA"/>
</dbReference>
<dbReference type="HOGENOM" id="CLU_048923_0_0_1"/>
<reference evidence="3 4" key="1">
    <citation type="submission" date="2014-04" db="EMBL/GenBank/DDBJ databases">
        <authorList>
            <consortium name="DOE Joint Genome Institute"/>
            <person name="Kuo A."/>
            <person name="Kohler A."/>
            <person name="Costa M.D."/>
            <person name="Nagy L.G."/>
            <person name="Floudas D."/>
            <person name="Copeland A."/>
            <person name="Barry K.W."/>
            <person name="Cichocki N."/>
            <person name="Veneault-Fourrey C."/>
            <person name="LaButti K."/>
            <person name="Lindquist E.A."/>
            <person name="Lipzen A."/>
            <person name="Lundell T."/>
            <person name="Morin E."/>
            <person name="Murat C."/>
            <person name="Sun H."/>
            <person name="Tunlid A."/>
            <person name="Henrissat B."/>
            <person name="Grigoriev I.V."/>
            <person name="Hibbett D.S."/>
            <person name="Martin F."/>
            <person name="Nordberg H.P."/>
            <person name="Cantor M.N."/>
            <person name="Hua S.X."/>
        </authorList>
    </citation>
    <scope>NUCLEOTIDE SEQUENCE [LARGE SCALE GENOMIC DNA]</scope>
    <source>
        <strain evidence="3 4">Marx 270</strain>
    </source>
</reference>
<dbReference type="OrthoDB" id="2705551at2759"/>
<feature type="coiled-coil region" evidence="1">
    <location>
        <begin position="65"/>
        <end position="97"/>
    </location>
</feature>
<dbReference type="AlphaFoldDB" id="A0A0C3PPN3"/>
<evidence type="ECO:0000256" key="2">
    <source>
        <dbReference type="SAM" id="MobiDB-lite"/>
    </source>
</evidence>
<evidence type="ECO:0000256" key="1">
    <source>
        <dbReference type="SAM" id="Coils"/>
    </source>
</evidence>
<keyword evidence="4" id="KW-1185">Reference proteome</keyword>
<dbReference type="STRING" id="870435.A0A0C3PPN3"/>
<dbReference type="InParanoid" id="A0A0C3PPN3"/>
<feature type="region of interest" description="Disordered" evidence="2">
    <location>
        <begin position="314"/>
        <end position="333"/>
    </location>
</feature>
<sequence length="333" mass="37310">MSNSRPITLTNNNSKGWVVVDWTQVLDDTIRYDTDNEEEVMKAKLKERKIQKAAEQAWWEEQAWLEAERVEREKAEAEKAERERAKAMRVVWEAEGRRAHEEEEKCKAEHKCKAEAGKGSEAGASGGDAVGEAKRVVMDHSCTCCSWAKAVCEFLMDDNKKWVACMHCNQSKGKCRWPRDGKDVKAGLKAKGKVNKGKKWKVDEENAEAGPSRQKQVKMSMKLTKVLDLDEPKAGRSGLKEAGMDRYLGLEDKLEHLIDIMGLIANNLAGLFELQEAASILNESYGFRVAVTPSDLGSSKLDAEELHKEVEWLQSKGVEEEAKGGDEPMAKAK</sequence>
<reference evidence="4" key="2">
    <citation type="submission" date="2015-01" db="EMBL/GenBank/DDBJ databases">
        <title>Evolutionary Origins and Diversification of the Mycorrhizal Mutualists.</title>
        <authorList>
            <consortium name="DOE Joint Genome Institute"/>
            <consortium name="Mycorrhizal Genomics Consortium"/>
            <person name="Kohler A."/>
            <person name="Kuo A."/>
            <person name="Nagy L.G."/>
            <person name="Floudas D."/>
            <person name="Copeland A."/>
            <person name="Barry K.W."/>
            <person name="Cichocki N."/>
            <person name="Veneault-Fourrey C."/>
            <person name="LaButti K."/>
            <person name="Lindquist E.A."/>
            <person name="Lipzen A."/>
            <person name="Lundell T."/>
            <person name="Morin E."/>
            <person name="Murat C."/>
            <person name="Riley R."/>
            <person name="Ohm R."/>
            <person name="Sun H."/>
            <person name="Tunlid A."/>
            <person name="Henrissat B."/>
            <person name="Grigoriev I.V."/>
            <person name="Hibbett D.S."/>
            <person name="Martin F."/>
        </authorList>
    </citation>
    <scope>NUCLEOTIDE SEQUENCE [LARGE SCALE GENOMIC DNA]</scope>
    <source>
        <strain evidence="4">Marx 270</strain>
    </source>
</reference>
<evidence type="ECO:0000313" key="3">
    <source>
        <dbReference type="EMBL" id="KIO10891.1"/>
    </source>
</evidence>
<dbReference type="Proteomes" id="UP000054217">
    <property type="component" value="Unassembled WGS sequence"/>
</dbReference>
<accession>A0A0C3PPN3</accession>
<organism evidence="3 4">
    <name type="scientific">Pisolithus tinctorius Marx 270</name>
    <dbReference type="NCBI Taxonomy" id="870435"/>
    <lineage>
        <taxon>Eukaryota</taxon>
        <taxon>Fungi</taxon>
        <taxon>Dikarya</taxon>
        <taxon>Basidiomycota</taxon>
        <taxon>Agaricomycotina</taxon>
        <taxon>Agaricomycetes</taxon>
        <taxon>Agaricomycetidae</taxon>
        <taxon>Boletales</taxon>
        <taxon>Sclerodermatineae</taxon>
        <taxon>Pisolithaceae</taxon>
        <taxon>Pisolithus</taxon>
    </lineage>
</organism>